<dbReference type="InterPro" id="IPR017270">
    <property type="entry name" value="MotA/TolQ/ExbB-rel"/>
</dbReference>
<keyword evidence="6" id="KW-0813">Transport</keyword>
<dbReference type="Proteomes" id="UP000252405">
    <property type="component" value="Unassembled WGS sequence"/>
</dbReference>
<feature type="chain" id="PRO_5016628852" evidence="9">
    <location>
        <begin position="28"/>
        <end position="468"/>
    </location>
</feature>
<feature type="domain" description="MotA/TolQ/ExbB proton channel" evidence="10">
    <location>
        <begin position="320"/>
        <end position="431"/>
    </location>
</feature>
<dbReference type="PIRSF" id="PIRSF037714">
    <property type="entry name" value="TolR"/>
    <property type="match status" value="1"/>
</dbReference>
<dbReference type="GO" id="GO:0005886">
    <property type="term" value="C:plasma membrane"/>
    <property type="evidence" value="ECO:0007669"/>
    <property type="project" value="UniProtKB-SubCell"/>
</dbReference>
<protein>
    <submittedName>
        <fullName evidence="11">MotA/TolQ/ExbB proton channel family protein</fullName>
    </submittedName>
</protein>
<evidence type="ECO:0000256" key="2">
    <source>
        <dbReference type="ARBA" id="ARBA00022475"/>
    </source>
</evidence>
<evidence type="ECO:0000256" key="7">
    <source>
        <dbReference type="SAM" id="Coils"/>
    </source>
</evidence>
<proteinExistence type="inferred from homology"/>
<keyword evidence="9" id="KW-0732">Signal</keyword>
<keyword evidence="6" id="KW-0653">Protein transport</keyword>
<gene>
    <name evidence="11" type="ORF">DU505_17785</name>
</gene>
<dbReference type="InterPro" id="IPR050790">
    <property type="entry name" value="ExbB/TolQ_transport"/>
</dbReference>
<name>A0A368TRL1_9GAMM</name>
<dbReference type="InterPro" id="IPR002898">
    <property type="entry name" value="MotA_ExbB_proton_chnl"/>
</dbReference>
<evidence type="ECO:0000256" key="8">
    <source>
        <dbReference type="SAM" id="Phobius"/>
    </source>
</evidence>
<evidence type="ECO:0000256" key="9">
    <source>
        <dbReference type="SAM" id="SignalP"/>
    </source>
</evidence>
<keyword evidence="4 8" id="KW-1133">Transmembrane helix</keyword>
<evidence type="ECO:0000313" key="12">
    <source>
        <dbReference type="Proteomes" id="UP000252405"/>
    </source>
</evidence>
<feature type="transmembrane region" description="Helical" evidence="8">
    <location>
        <begin position="361"/>
        <end position="388"/>
    </location>
</feature>
<feature type="transmembrane region" description="Helical" evidence="8">
    <location>
        <begin position="272"/>
        <end position="295"/>
    </location>
</feature>
<comment type="similarity">
    <text evidence="6">Belongs to the exbB/tolQ family.</text>
</comment>
<evidence type="ECO:0000256" key="5">
    <source>
        <dbReference type="ARBA" id="ARBA00023136"/>
    </source>
</evidence>
<dbReference type="GO" id="GO:0017038">
    <property type="term" value="P:protein import"/>
    <property type="evidence" value="ECO:0007669"/>
    <property type="project" value="TreeGrafter"/>
</dbReference>
<keyword evidence="12" id="KW-1185">Reference proteome</keyword>
<dbReference type="PANTHER" id="PTHR30625">
    <property type="entry name" value="PROTEIN TOLQ"/>
    <property type="match status" value="1"/>
</dbReference>
<dbReference type="EMBL" id="QPII01000016">
    <property type="protein sequence ID" value="RCV87355.1"/>
    <property type="molecule type" value="Genomic_DNA"/>
</dbReference>
<evidence type="ECO:0000256" key="3">
    <source>
        <dbReference type="ARBA" id="ARBA00022692"/>
    </source>
</evidence>
<comment type="subcellular location">
    <subcellularLocation>
        <location evidence="1">Cell membrane</location>
        <topology evidence="1">Multi-pass membrane protein</topology>
    </subcellularLocation>
    <subcellularLocation>
        <location evidence="6">Membrane</location>
        <topology evidence="6">Multi-pass membrane protein</topology>
    </subcellularLocation>
</comment>
<evidence type="ECO:0000259" key="10">
    <source>
        <dbReference type="Pfam" id="PF01618"/>
    </source>
</evidence>
<dbReference type="PANTHER" id="PTHR30625:SF11">
    <property type="entry name" value="MOTA_TOLQ_EXBB PROTON CHANNEL DOMAIN-CONTAINING PROTEIN"/>
    <property type="match status" value="1"/>
</dbReference>
<evidence type="ECO:0000313" key="11">
    <source>
        <dbReference type="EMBL" id="RCV87355.1"/>
    </source>
</evidence>
<keyword evidence="3 8" id="KW-0812">Transmembrane</keyword>
<accession>A0A368TRL1</accession>
<feature type="signal peptide" evidence="9">
    <location>
        <begin position="1"/>
        <end position="27"/>
    </location>
</feature>
<comment type="caution">
    <text evidence="11">The sequence shown here is derived from an EMBL/GenBank/DDBJ whole genome shotgun (WGS) entry which is preliminary data.</text>
</comment>
<feature type="coiled-coil region" evidence="7">
    <location>
        <begin position="58"/>
        <end position="106"/>
    </location>
</feature>
<dbReference type="Pfam" id="PF01618">
    <property type="entry name" value="MotA_ExbB"/>
    <property type="match status" value="1"/>
</dbReference>
<reference evidence="11 12" key="1">
    <citation type="submission" date="2018-07" db="EMBL/GenBank/DDBJ databases">
        <title>Halomonas montanilacus sp. nov., isolated from Lake Pengyan on Tibetan Plateau.</title>
        <authorList>
            <person name="Lu H."/>
            <person name="Xing P."/>
            <person name="Wu Q."/>
        </authorList>
    </citation>
    <scope>NUCLEOTIDE SEQUENCE [LARGE SCALE GENOMIC DNA]</scope>
    <source>
        <strain evidence="11 12">PYC7W</strain>
    </source>
</reference>
<dbReference type="RefSeq" id="WP_114480326.1">
    <property type="nucleotide sequence ID" value="NZ_QPII01000016.1"/>
</dbReference>
<keyword evidence="7" id="KW-0175">Coiled coil</keyword>
<dbReference type="OrthoDB" id="4045at2"/>
<evidence type="ECO:0000256" key="4">
    <source>
        <dbReference type="ARBA" id="ARBA00022989"/>
    </source>
</evidence>
<dbReference type="AlphaFoldDB" id="A0A368TRL1"/>
<evidence type="ECO:0000256" key="1">
    <source>
        <dbReference type="ARBA" id="ARBA00004651"/>
    </source>
</evidence>
<keyword evidence="2" id="KW-1003">Cell membrane</keyword>
<keyword evidence="5 8" id="KW-0472">Membrane</keyword>
<feature type="transmembrane region" description="Helical" evidence="8">
    <location>
        <begin position="400"/>
        <end position="420"/>
    </location>
</feature>
<organism evidence="11 12">
    <name type="scientific">Billgrantia montanilacus</name>
    <dbReference type="NCBI Taxonomy" id="2282305"/>
    <lineage>
        <taxon>Bacteria</taxon>
        <taxon>Pseudomonadati</taxon>
        <taxon>Pseudomonadota</taxon>
        <taxon>Gammaproteobacteria</taxon>
        <taxon>Oceanospirillales</taxon>
        <taxon>Halomonadaceae</taxon>
        <taxon>Billgrantia</taxon>
    </lineage>
</organism>
<sequence length="468" mass="50095">MRTPRYSIGTLVAGLLVAVLFTVPVMAQAQAQAQSEPEPLTTLRAEREAAEARDRARLAELLEDRDALEVALEEARAAHEQAETRHAELQAETQALNARQAELDARQQEQGDDLEAVLSSLARHSGELRDSLADSWLVMQGARLPPRLDDAEVLELGHLESFADRLVALTLDTARVVRFEAPVALASGELAPREVVRLGDFAAFTEGNLLRRGADDQTLSVVERTPREVAASLAAFHAGESRSLALDPTRGQVISALAQRPSLIERFHQGGAVGYVVVGLGAIGLLAALLQYAYLLRVNLAMRRQLRDLDHLRSDNPLGRVLQRFRALEANPVPEALEARLDEAVLAELPKLERGQPLVKLLAAVAPLLGLLGTVTGMIVTFQAITVFGTGDPQMMAGGISQALVTTVLGLITAVPLLFAHTALAGRSRYLAGLVEGQASAALAEQLEHRPHGPDGVTGSACRDAALA</sequence>
<evidence type="ECO:0000256" key="6">
    <source>
        <dbReference type="RuleBase" id="RU004057"/>
    </source>
</evidence>